<dbReference type="InterPro" id="IPR013762">
    <property type="entry name" value="Integrase-like_cat_sf"/>
</dbReference>
<dbReference type="GO" id="GO:0015074">
    <property type="term" value="P:DNA integration"/>
    <property type="evidence" value="ECO:0007669"/>
    <property type="project" value="InterPro"/>
</dbReference>
<accession>K0RU28</accession>
<sequence length="1213" mass="137206">SASPVTGTRLVRPPSPHGRETLRGVSPGSEVPPWRNYTSIYTPSPNAPAWRKSLPTPAQLVTHGFGKPDTAHSTTQIACFETTSIMFLKYGAGFLPAPDLANFLAIHPLIHHMYNMIPLLSSYDFTWIRQIDTSWAAQTALRPDKIKAYTAALYHYNFDVSLLMRMLGNNYTGEHRSVQYIVERVRPHIDAYLIPHLIRVLQVGTPARLVAEVSRENVLDYWRRGNNPSIARHLSQTAKTMNKEDKNNYVIPLHGHLFRYVPHLMLTPQHMLIKNGKARLLADLSSRHTEDSVSVNMMTHSVADTELPCEFGSVLTRLLTRIWNLRITYPDRDIVLTANDIKGAFRQLKHHPDVMGFFSYIIDGILYLSCGQTFGSKFSPSNWEVPRRVIEQLAESLFSDQSLRDKHRQYLDKLQWHPSLGKANARFVPAKADSTHTGVRSHDGTDDNTRQDTFVDDIVMAEVFDIARVEQAVAASIEAIFIILGEPCLSARQDPISWDKLFDMLINFCNKILGVHINTRAMTVRVPPEYVGSTVSLLSRHWHKARNLFTLSDIEELTGRLGHIASTSPWLKFMMSEVYTSIRACLKLSRDTLVATSSQFRQALKVAKSNRATFGDRLSTQILRSFISAALTADWINMARPIGHMVPGRDPRGKALSDSSLHAAGGYSTDLGFYWYIAWPEEVQRLTLRFVCKHKTENGDIVSINVLEYAAMIITYVAAFHIMVQVAPCTADPFPMLELWGDNTTAESWILKASKSSLIGRALSRIQCALMINNPVGIWAGYINTHDNVIADRISRVSRTADMSSFPPVVRANLANYASIVDGQVRKSTGTKQENTCRTRQAFYIDWCKGVGITDPCMPDASLQDRNFAVACYLTSLALGETIKWQHISHSTIEGYLKAVARLFAERTPPNNTRHDATLEFRYKKDYISVIMTALKKYEGVKNRRHMISDSMMHYLAEEARTAPKHSLKQALFDWLVLGRYTGFRRSEWCQTAKDTFARLLDWPGQPSKAFIITDFVFLDKHGRRLHGREARNGLRVHYVTIKWRYQKNGDHGQEITFAKDLENPRFCPVLAAVRIVLRAEALGVPKDHPIAVYTHEDGSRRFITEANVTASLRKAARIVFHIPAGDPALTKWSSHSVRVTACNLLHRQRFSDSYIKNRLRWKSTAFAQYLRNTFYTADQHTIPLSKNNLPSIGPMDTRQAEPHETIVAASAA</sequence>
<dbReference type="SUPFAM" id="SSF56349">
    <property type="entry name" value="DNA breaking-rejoining enzymes"/>
    <property type="match status" value="1"/>
</dbReference>
<dbReference type="Proteomes" id="UP000266841">
    <property type="component" value="Unassembled WGS sequence"/>
</dbReference>
<dbReference type="InterPro" id="IPR011010">
    <property type="entry name" value="DNA_brk_join_enz"/>
</dbReference>
<dbReference type="PANTHER" id="PTHR33050:SF7">
    <property type="entry name" value="RIBONUCLEASE H"/>
    <property type="match status" value="1"/>
</dbReference>
<protein>
    <recommendedName>
        <fullName evidence="5">Reverse transcriptase domain-containing protein</fullName>
    </recommendedName>
</protein>
<gene>
    <name evidence="3" type="ORF">THAOC_22612</name>
</gene>
<dbReference type="OrthoDB" id="47573at2759"/>
<dbReference type="AlphaFoldDB" id="K0RU28"/>
<evidence type="ECO:0008006" key="5">
    <source>
        <dbReference type="Google" id="ProtNLM"/>
    </source>
</evidence>
<dbReference type="GO" id="GO:0006310">
    <property type="term" value="P:DNA recombination"/>
    <property type="evidence" value="ECO:0007669"/>
    <property type="project" value="UniProtKB-KW"/>
</dbReference>
<keyword evidence="1" id="KW-0233">DNA recombination</keyword>
<dbReference type="Gene3D" id="1.10.443.10">
    <property type="entry name" value="Intergrase catalytic core"/>
    <property type="match status" value="1"/>
</dbReference>
<evidence type="ECO:0000313" key="4">
    <source>
        <dbReference type="Proteomes" id="UP000266841"/>
    </source>
</evidence>
<comment type="caution">
    <text evidence="3">The sequence shown here is derived from an EMBL/GenBank/DDBJ whole genome shotgun (WGS) entry which is preliminary data.</text>
</comment>
<proteinExistence type="predicted"/>
<evidence type="ECO:0000256" key="1">
    <source>
        <dbReference type="ARBA" id="ARBA00023172"/>
    </source>
</evidence>
<dbReference type="InterPro" id="IPR052055">
    <property type="entry name" value="Hepadnavirus_pol/RT"/>
</dbReference>
<evidence type="ECO:0000256" key="2">
    <source>
        <dbReference type="SAM" id="MobiDB-lite"/>
    </source>
</evidence>
<name>K0RU28_THAOC</name>
<dbReference type="PANTHER" id="PTHR33050">
    <property type="entry name" value="REVERSE TRANSCRIPTASE DOMAIN-CONTAINING PROTEIN"/>
    <property type="match status" value="1"/>
</dbReference>
<evidence type="ECO:0000313" key="3">
    <source>
        <dbReference type="EMBL" id="EJK57353.1"/>
    </source>
</evidence>
<feature type="region of interest" description="Disordered" evidence="2">
    <location>
        <begin position="1"/>
        <end position="30"/>
    </location>
</feature>
<dbReference type="GO" id="GO:0003677">
    <property type="term" value="F:DNA binding"/>
    <property type="evidence" value="ECO:0007669"/>
    <property type="project" value="InterPro"/>
</dbReference>
<keyword evidence="4" id="KW-1185">Reference proteome</keyword>
<reference evidence="3 4" key="1">
    <citation type="journal article" date="2012" name="Genome Biol.">
        <title>Genome and low-iron response of an oceanic diatom adapted to chronic iron limitation.</title>
        <authorList>
            <person name="Lommer M."/>
            <person name="Specht M."/>
            <person name="Roy A.S."/>
            <person name="Kraemer L."/>
            <person name="Andreson R."/>
            <person name="Gutowska M.A."/>
            <person name="Wolf J."/>
            <person name="Bergner S.V."/>
            <person name="Schilhabel M.B."/>
            <person name="Klostermeier U.C."/>
            <person name="Beiko R.G."/>
            <person name="Rosenstiel P."/>
            <person name="Hippler M."/>
            <person name="Laroche J."/>
        </authorList>
    </citation>
    <scope>NUCLEOTIDE SEQUENCE [LARGE SCALE GENOMIC DNA]</scope>
    <source>
        <strain evidence="3 4">CCMP1005</strain>
    </source>
</reference>
<feature type="non-terminal residue" evidence="3">
    <location>
        <position position="1"/>
    </location>
</feature>
<organism evidence="3 4">
    <name type="scientific">Thalassiosira oceanica</name>
    <name type="common">Marine diatom</name>
    <dbReference type="NCBI Taxonomy" id="159749"/>
    <lineage>
        <taxon>Eukaryota</taxon>
        <taxon>Sar</taxon>
        <taxon>Stramenopiles</taxon>
        <taxon>Ochrophyta</taxon>
        <taxon>Bacillariophyta</taxon>
        <taxon>Coscinodiscophyceae</taxon>
        <taxon>Thalassiosirophycidae</taxon>
        <taxon>Thalassiosirales</taxon>
        <taxon>Thalassiosiraceae</taxon>
        <taxon>Thalassiosira</taxon>
    </lineage>
</organism>
<dbReference type="EMBL" id="AGNL01028495">
    <property type="protein sequence ID" value="EJK57353.1"/>
    <property type="molecule type" value="Genomic_DNA"/>
</dbReference>